<dbReference type="PROSITE" id="PS51352">
    <property type="entry name" value="THIOREDOXIN_2"/>
    <property type="match status" value="1"/>
</dbReference>
<dbReference type="InterPro" id="IPR000866">
    <property type="entry name" value="AhpC/TSA"/>
</dbReference>
<dbReference type="Pfam" id="PF00578">
    <property type="entry name" value="AhpC-TSA"/>
    <property type="match status" value="1"/>
</dbReference>
<dbReference type="EMBL" id="AP021857">
    <property type="protein sequence ID" value="BBO21788.1"/>
    <property type="molecule type" value="Genomic_DNA"/>
</dbReference>
<reference evidence="2" key="1">
    <citation type="journal article" name="DNA Res.">
        <title>The physiological potential of anammox bacteria as revealed by their core genome structure.</title>
        <authorList>
            <person name="Okubo T."/>
            <person name="Toyoda A."/>
            <person name="Fukuhara K."/>
            <person name="Uchiyama I."/>
            <person name="Harigaya Y."/>
            <person name="Kuroiwa M."/>
            <person name="Suzuki T."/>
            <person name="Murakami Y."/>
            <person name="Suwa Y."/>
            <person name="Takami H."/>
        </authorList>
    </citation>
    <scope>NUCLEOTIDE SEQUENCE</scope>
    <source>
        <strain evidence="2">317325-3</strain>
    </source>
</reference>
<dbReference type="AlphaFoldDB" id="A0A809R509"/>
<dbReference type="PANTHER" id="PTHR43640:SF1">
    <property type="entry name" value="THIOREDOXIN-DEPENDENT PEROXIREDOXIN"/>
    <property type="match status" value="1"/>
</dbReference>
<dbReference type="GO" id="GO:0016491">
    <property type="term" value="F:oxidoreductase activity"/>
    <property type="evidence" value="ECO:0007669"/>
    <property type="project" value="InterPro"/>
</dbReference>
<dbReference type="SUPFAM" id="SSF52833">
    <property type="entry name" value="Thioredoxin-like"/>
    <property type="match status" value="1"/>
</dbReference>
<accession>A0A809R509</accession>
<dbReference type="Proteomes" id="UP000662914">
    <property type="component" value="Chromosome"/>
</dbReference>
<evidence type="ECO:0000259" key="1">
    <source>
        <dbReference type="PROSITE" id="PS51352"/>
    </source>
</evidence>
<name>A0A809R509_9PROT</name>
<protein>
    <submittedName>
        <fullName evidence="2">Thioredoxin family protein</fullName>
    </submittedName>
</protein>
<gene>
    <name evidence="2" type="ORF">DSYM_24870</name>
</gene>
<evidence type="ECO:0000313" key="3">
    <source>
        <dbReference type="Proteomes" id="UP000662914"/>
    </source>
</evidence>
<organism evidence="2 3">
    <name type="scientific">Candidatus Desulfobacillus denitrificans</name>
    <dbReference type="NCBI Taxonomy" id="2608985"/>
    <lineage>
        <taxon>Bacteria</taxon>
        <taxon>Pseudomonadati</taxon>
        <taxon>Pseudomonadota</taxon>
        <taxon>Betaproteobacteria</taxon>
        <taxon>Candidatus Desulfobacillus</taxon>
    </lineage>
</organism>
<dbReference type="InterPro" id="IPR036249">
    <property type="entry name" value="Thioredoxin-like_sf"/>
</dbReference>
<evidence type="ECO:0000313" key="2">
    <source>
        <dbReference type="EMBL" id="BBO21788.1"/>
    </source>
</evidence>
<dbReference type="Gene3D" id="3.40.30.10">
    <property type="entry name" value="Glutaredoxin"/>
    <property type="match status" value="1"/>
</dbReference>
<dbReference type="CDD" id="cd02969">
    <property type="entry name" value="PRX_like1"/>
    <property type="match status" value="1"/>
</dbReference>
<dbReference type="GO" id="GO:0016209">
    <property type="term" value="F:antioxidant activity"/>
    <property type="evidence" value="ECO:0007669"/>
    <property type="project" value="InterPro"/>
</dbReference>
<dbReference type="PANTHER" id="PTHR43640">
    <property type="entry name" value="OS07G0260300 PROTEIN"/>
    <property type="match status" value="1"/>
</dbReference>
<sequence>MVSLTTPVCDFGWTAPDFDLPGTDGRRHGLASSRGPNGLLVMFICNHCPYVKAVLERIVRDCRELRGHGIGSIAVMSNDPTDYPEDSWDRMVRIAEAMDFPFPYVLDETQAVAKAYGAVCTPDFFGFDARLGLQYRGRLDASRKESVPAARRDLFEAMLQVARTGQGPREQIPGMGCSIKWKDEAR</sequence>
<feature type="domain" description="Thioredoxin" evidence="1">
    <location>
        <begin position="9"/>
        <end position="160"/>
    </location>
</feature>
<dbReference type="InterPro" id="IPR013766">
    <property type="entry name" value="Thioredoxin_domain"/>
</dbReference>
<dbReference type="KEGG" id="ddz:DSYM_24870"/>
<dbReference type="InterPro" id="IPR047262">
    <property type="entry name" value="PRX-like1"/>
</dbReference>
<proteinExistence type="predicted"/>